<dbReference type="NCBIfam" id="NF003454">
    <property type="entry name" value="PRK05035.1"/>
    <property type="match status" value="1"/>
</dbReference>
<keyword evidence="1" id="KW-0813">Transport</keyword>
<dbReference type="RefSeq" id="WP_200257723.1">
    <property type="nucleotide sequence ID" value="NZ_NRSH01000046.1"/>
</dbReference>
<evidence type="ECO:0000256" key="2">
    <source>
        <dbReference type="ARBA" id="ARBA00022485"/>
    </source>
</evidence>
<dbReference type="InterPro" id="IPR037225">
    <property type="entry name" value="Nuo51_FMN-bd_sf"/>
</dbReference>
<dbReference type="InterPro" id="IPR017900">
    <property type="entry name" value="4Fe4S_Fe_S_CS"/>
</dbReference>
<dbReference type="SUPFAM" id="SSF46548">
    <property type="entry name" value="alpha-helical ferredoxin"/>
    <property type="match status" value="1"/>
</dbReference>
<dbReference type="InterPro" id="IPR019554">
    <property type="entry name" value="Soluble_ligand-bd"/>
</dbReference>
<sequence>MRPSKPALIRGGVRTAERKHPTAERALEPVALPERLYVSLAQHIGAPAQPTVAAGEAVAKGQRIGAPDGGLSAAIHAPASGLVEAVTEHPAPHPSGLTVATVVIAPDGAERWDPQRPAPLTAAAEALAPEAIAERVAEAGIVGMGGAAFPAVIKLTPRTAVETLIVNGSECEPYLTGDDRLMRERAAAVVDGVRLMRHALRAARAIIGVEDNKPAALEALRRATARLGAVEVAAVPSLWPQGSEKHLVYALTGREVPAGKLAADIGAVVHNVGTAYATHRAVREGRPLIDRPVTVGGGAVARPANLEAPLGTPFTHLLEQAGGLREAPARLLAGGPMMGQQAPAEAGVAKGTTGVIALGAAEVREPGGAPCIRCGRCVAACPMGLMPFEIANRAAADDLDGAAAQGLDDCLACGSCAYVCPAARPLVQLFHYARGQRAEQAAAQ</sequence>
<feature type="domain" description="4Fe-4S ferredoxin-type" evidence="8">
    <location>
        <begin position="359"/>
        <end position="391"/>
    </location>
</feature>
<dbReference type="Gene3D" id="3.40.50.11540">
    <property type="entry name" value="NADH-ubiquinone oxidoreductase 51kDa subunit"/>
    <property type="match status" value="1"/>
</dbReference>
<gene>
    <name evidence="9" type="ORF">CKO13_05605</name>
</gene>
<reference evidence="9 10" key="1">
    <citation type="journal article" date="2020" name="Microorganisms">
        <title>Osmotic Adaptation and Compatible Solute Biosynthesis of Phototrophic Bacteria as Revealed from Genome Analyses.</title>
        <authorList>
            <person name="Imhoff J.F."/>
            <person name="Rahn T."/>
            <person name="Kunzel S."/>
            <person name="Keller A."/>
            <person name="Neulinger S.C."/>
        </authorList>
    </citation>
    <scope>NUCLEOTIDE SEQUENCE [LARGE SCALE GENOMIC DNA]</scope>
    <source>
        <strain evidence="9 10">DSM 15116</strain>
    </source>
</reference>
<comment type="caution">
    <text evidence="9">The sequence shown here is derived from an EMBL/GenBank/DDBJ whole genome shotgun (WGS) entry which is preliminary data.</text>
</comment>
<dbReference type="Pfam" id="PF01512">
    <property type="entry name" value="Complex1_51K"/>
    <property type="match status" value="1"/>
</dbReference>
<evidence type="ECO:0000259" key="8">
    <source>
        <dbReference type="PROSITE" id="PS51379"/>
    </source>
</evidence>
<name>A0ABS1E8A4_9GAMM</name>
<dbReference type="Gene3D" id="3.30.70.20">
    <property type="match status" value="1"/>
</dbReference>
<keyword evidence="2" id="KW-0004">4Fe-4S</keyword>
<protein>
    <submittedName>
        <fullName evidence="9">Electron transport complex subunit RsxC</fullName>
    </submittedName>
</protein>
<evidence type="ECO:0000256" key="1">
    <source>
        <dbReference type="ARBA" id="ARBA00022448"/>
    </source>
</evidence>
<evidence type="ECO:0000256" key="4">
    <source>
        <dbReference type="ARBA" id="ARBA00022737"/>
    </source>
</evidence>
<dbReference type="Pfam" id="PF13375">
    <property type="entry name" value="RnfC_N"/>
    <property type="match status" value="1"/>
</dbReference>
<evidence type="ECO:0000256" key="7">
    <source>
        <dbReference type="ARBA" id="ARBA00023014"/>
    </source>
</evidence>
<evidence type="ECO:0000256" key="6">
    <source>
        <dbReference type="ARBA" id="ARBA00023004"/>
    </source>
</evidence>
<dbReference type="HAMAP" id="MF_00461">
    <property type="entry name" value="RsxC_RnfC"/>
    <property type="match status" value="1"/>
</dbReference>
<organism evidence="9 10">
    <name type="scientific">Halorhodospira neutriphila</name>
    <dbReference type="NCBI Taxonomy" id="168379"/>
    <lineage>
        <taxon>Bacteria</taxon>
        <taxon>Pseudomonadati</taxon>
        <taxon>Pseudomonadota</taxon>
        <taxon>Gammaproteobacteria</taxon>
        <taxon>Chromatiales</taxon>
        <taxon>Ectothiorhodospiraceae</taxon>
        <taxon>Halorhodospira</taxon>
    </lineage>
</organism>
<evidence type="ECO:0000313" key="10">
    <source>
        <dbReference type="Proteomes" id="UP000738126"/>
    </source>
</evidence>
<dbReference type="InterPro" id="IPR026902">
    <property type="entry name" value="RnfC_N"/>
</dbReference>
<dbReference type="Pfam" id="PF12838">
    <property type="entry name" value="Fer4_7"/>
    <property type="match status" value="1"/>
</dbReference>
<dbReference type="InterPro" id="IPR017896">
    <property type="entry name" value="4Fe4S_Fe-S-bd"/>
</dbReference>
<feature type="domain" description="4Fe-4S ferredoxin-type" evidence="8">
    <location>
        <begin position="401"/>
        <end position="429"/>
    </location>
</feature>
<keyword evidence="6" id="KW-0408">Iron</keyword>
<dbReference type="EMBL" id="NRSH01000046">
    <property type="protein sequence ID" value="MBK1726504.1"/>
    <property type="molecule type" value="Genomic_DNA"/>
</dbReference>
<evidence type="ECO:0000256" key="5">
    <source>
        <dbReference type="ARBA" id="ARBA00022982"/>
    </source>
</evidence>
<evidence type="ECO:0000256" key="3">
    <source>
        <dbReference type="ARBA" id="ARBA00022723"/>
    </source>
</evidence>
<dbReference type="PANTHER" id="PTHR43034">
    <property type="entry name" value="ION-TRANSLOCATING OXIDOREDUCTASE COMPLEX SUBUNIT C"/>
    <property type="match status" value="1"/>
</dbReference>
<keyword evidence="10" id="KW-1185">Reference proteome</keyword>
<keyword evidence="5" id="KW-0249">Electron transport</keyword>
<dbReference type="PANTHER" id="PTHR43034:SF2">
    <property type="entry name" value="ION-TRANSLOCATING OXIDOREDUCTASE COMPLEX SUBUNIT C"/>
    <property type="match status" value="1"/>
</dbReference>
<dbReference type="InterPro" id="IPR010208">
    <property type="entry name" value="Ion_transpt_RnfC/RsxC"/>
</dbReference>
<proteinExistence type="inferred from homology"/>
<keyword evidence="4" id="KW-0677">Repeat</keyword>
<dbReference type="PROSITE" id="PS00198">
    <property type="entry name" value="4FE4S_FER_1"/>
    <property type="match status" value="1"/>
</dbReference>
<dbReference type="InterPro" id="IPR011538">
    <property type="entry name" value="Nuo51_FMN-bd"/>
</dbReference>
<keyword evidence="3" id="KW-0479">Metal-binding</keyword>
<accession>A0ABS1E8A4</accession>
<keyword evidence="7" id="KW-0411">Iron-sulfur</keyword>
<dbReference type="Pfam" id="PF10531">
    <property type="entry name" value="SLBB"/>
    <property type="match status" value="1"/>
</dbReference>
<dbReference type="Proteomes" id="UP000738126">
    <property type="component" value="Unassembled WGS sequence"/>
</dbReference>
<dbReference type="PROSITE" id="PS51379">
    <property type="entry name" value="4FE4S_FER_2"/>
    <property type="match status" value="2"/>
</dbReference>
<dbReference type="NCBIfam" id="TIGR01945">
    <property type="entry name" value="rnfC"/>
    <property type="match status" value="1"/>
</dbReference>
<dbReference type="SUPFAM" id="SSF142019">
    <property type="entry name" value="Nqo1 FMN-binding domain-like"/>
    <property type="match status" value="1"/>
</dbReference>
<feature type="non-terminal residue" evidence="9">
    <location>
        <position position="444"/>
    </location>
</feature>
<evidence type="ECO:0000313" key="9">
    <source>
        <dbReference type="EMBL" id="MBK1726504.1"/>
    </source>
</evidence>